<dbReference type="PANTHER" id="PTHR24186">
    <property type="entry name" value="PROTEIN PHOSPHATASE 1 REGULATORY SUBUNIT"/>
    <property type="match status" value="1"/>
</dbReference>
<dbReference type="Proteomes" id="UP001324115">
    <property type="component" value="Unassembled WGS sequence"/>
</dbReference>
<gene>
    <name evidence="11" type="ORF">RGQ29_014522</name>
</gene>
<dbReference type="InterPro" id="IPR026961">
    <property type="entry name" value="PGG_dom"/>
</dbReference>
<keyword evidence="2 9" id="KW-0812">Transmembrane</keyword>
<evidence type="ECO:0000256" key="1">
    <source>
        <dbReference type="ARBA" id="ARBA00004141"/>
    </source>
</evidence>
<feature type="transmembrane region" description="Helical" evidence="9">
    <location>
        <begin position="229"/>
        <end position="248"/>
    </location>
</feature>
<accession>A0AAN7FT92</accession>
<dbReference type="SUPFAM" id="SSF48403">
    <property type="entry name" value="Ankyrin repeat"/>
    <property type="match status" value="1"/>
</dbReference>
<dbReference type="Pfam" id="PF00023">
    <property type="entry name" value="Ank"/>
    <property type="match status" value="1"/>
</dbReference>
<organism evidence="11 12">
    <name type="scientific">Quercus rubra</name>
    <name type="common">Northern red oak</name>
    <name type="synonym">Quercus borealis</name>
    <dbReference type="NCBI Taxonomy" id="3512"/>
    <lineage>
        <taxon>Eukaryota</taxon>
        <taxon>Viridiplantae</taxon>
        <taxon>Streptophyta</taxon>
        <taxon>Embryophyta</taxon>
        <taxon>Tracheophyta</taxon>
        <taxon>Spermatophyta</taxon>
        <taxon>Magnoliopsida</taxon>
        <taxon>eudicotyledons</taxon>
        <taxon>Gunneridae</taxon>
        <taxon>Pentapetalae</taxon>
        <taxon>rosids</taxon>
        <taxon>fabids</taxon>
        <taxon>Fagales</taxon>
        <taxon>Fagaceae</taxon>
        <taxon>Quercus</taxon>
    </lineage>
</organism>
<dbReference type="PANTHER" id="PTHR24186:SF50">
    <property type="entry name" value="ANKYRIN REPEAT-CONTAINING PROTEIN ITN1-LIKE ISOFORM X1"/>
    <property type="match status" value="1"/>
</dbReference>
<name>A0AAN7FT92_QUERU</name>
<dbReference type="EMBL" id="JAXUIC010000003">
    <property type="protein sequence ID" value="KAK4596511.1"/>
    <property type="molecule type" value="Genomic_DNA"/>
</dbReference>
<evidence type="ECO:0000313" key="11">
    <source>
        <dbReference type="EMBL" id="KAK4596511.1"/>
    </source>
</evidence>
<comment type="caution">
    <text evidence="11">The sequence shown here is derived from an EMBL/GenBank/DDBJ whole genome shotgun (WGS) entry which is preliminary data.</text>
</comment>
<proteinExistence type="predicted"/>
<feature type="transmembrane region" description="Helical" evidence="9">
    <location>
        <begin position="268"/>
        <end position="289"/>
    </location>
</feature>
<dbReference type="Gene3D" id="1.25.40.20">
    <property type="entry name" value="Ankyrin repeat-containing domain"/>
    <property type="match status" value="1"/>
</dbReference>
<feature type="domain" description="PGG" evidence="10">
    <location>
        <begin position="229"/>
        <end position="290"/>
    </location>
</feature>
<evidence type="ECO:0000256" key="7">
    <source>
        <dbReference type="PROSITE-ProRule" id="PRU00023"/>
    </source>
</evidence>
<evidence type="ECO:0000256" key="6">
    <source>
        <dbReference type="ARBA" id="ARBA00023136"/>
    </source>
</evidence>
<keyword evidence="6 9" id="KW-0472">Membrane</keyword>
<evidence type="ECO:0000256" key="2">
    <source>
        <dbReference type="ARBA" id="ARBA00022692"/>
    </source>
</evidence>
<dbReference type="PROSITE" id="PS50297">
    <property type="entry name" value="ANK_REP_REGION"/>
    <property type="match status" value="2"/>
</dbReference>
<keyword evidence="5 7" id="KW-0040">ANK repeat</keyword>
<evidence type="ECO:0000256" key="4">
    <source>
        <dbReference type="ARBA" id="ARBA00022989"/>
    </source>
</evidence>
<keyword evidence="4 9" id="KW-1133">Transmembrane helix</keyword>
<reference evidence="11 12" key="1">
    <citation type="journal article" date="2023" name="G3 (Bethesda)">
        <title>A haplotype-resolved chromosome-scale genome for Quercus rubra L. provides insights into the genetics of adaptive traits for red oak species.</title>
        <authorList>
            <person name="Kapoor B."/>
            <person name="Jenkins J."/>
            <person name="Schmutz J."/>
            <person name="Zhebentyayeva T."/>
            <person name="Kuelheim C."/>
            <person name="Coggeshall M."/>
            <person name="Heim C."/>
            <person name="Lasky J.R."/>
            <person name="Leites L."/>
            <person name="Islam-Faridi N."/>
            <person name="Romero-Severson J."/>
            <person name="DeLeo V.L."/>
            <person name="Lucas S.M."/>
            <person name="Lazic D."/>
            <person name="Gailing O."/>
            <person name="Carlson J."/>
            <person name="Staton M."/>
        </authorList>
    </citation>
    <scope>NUCLEOTIDE SEQUENCE [LARGE SCALE GENOMIC DNA]</scope>
    <source>
        <strain evidence="11">Pseudo-F2</strain>
    </source>
</reference>
<evidence type="ECO:0000256" key="9">
    <source>
        <dbReference type="SAM" id="Phobius"/>
    </source>
</evidence>
<evidence type="ECO:0000256" key="5">
    <source>
        <dbReference type="ARBA" id="ARBA00023043"/>
    </source>
</evidence>
<dbReference type="Pfam" id="PF13962">
    <property type="entry name" value="PGG"/>
    <property type="match status" value="1"/>
</dbReference>
<keyword evidence="3" id="KW-0677">Repeat</keyword>
<feature type="region of interest" description="Disordered" evidence="8">
    <location>
        <begin position="201"/>
        <end position="223"/>
    </location>
</feature>
<evidence type="ECO:0000256" key="8">
    <source>
        <dbReference type="SAM" id="MobiDB-lite"/>
    </source>
</evidence>
<comment type="subcellular location">
    <subcellularLocation>
        <location evidence="1">Membrane</location>
        <topology evidence="1">Multi-pass membrane protein</topology>
    </subcellularLocation>
</comment>
<feature type="repeat" description="ANK" evidence="7">
    <location>
        <begin position="112"/>
        <end position="145"/>
    </location>
</feature>
<protein>
    <recommendedName>
        <fullName evidence="10">PGG domain-containing protein</fullName>
    </recommendedName>
</protein>
<dbReference type="AlphaFoldDB" id="A0AAN7FT92"/>
<feature type="repeat" description="ANK" evidence="7">
    <location>
        <begin position="8"/>
        <end position="40"/>
    </location>
</feature>
<dbReference type="InterPro" id="IPR036770">
    <property type="entry name" value="Ankyrin_rpt-contain_sf"/>
</dbReference>
<sequence length="297" mass="32629">MIVQGEKLGCTPLHIAAGMGNVKLVKLFLENGTSPAYVKDKEGLSAFHIAAKEDNVLVMKELITACTDIYELLDNRGRNALHVAAESGMWEAVQFFVERPELKGLINEQDEEGNTPMHLAAVEGNYKVLLNMAACRDVDTNATNDEGLTAIDQNWLGVELRINLKRYTKKRLKAKGGQRRLRELLKMGTWRLDLEVQDKGQVEKETGTESAESASAMEEKGQTAKENEVATIIATVTFTAAFTVPGGYESGSDNQGLAILSKQAAFKVFVIANALAFGFSTATIFVYTYSANIRCYY</sequence>
<dbReference type="Pfam" id="PF12796">
    <property type="entry name" value="Ank_2"/>
    <property type="match status" value="1"/>
</dbReference>
<dbReference type="SMART" id="SM00248">
    <property type="entry name" value="ANK"/>
    <property type="match status" value="4"/>
</dbReference>
<keyword evidence="12" id="KW-1185">Reference proteome</keyword>
<dbReference type="InterPro" id="IPR002110">
    <property type="entry name" value="Ankyrin_rpt"/>
</dbReference>
<dbReference type="PROSITE" id="PS50088">
    <property type="entry name" value="ANK_REPEAT"/>
    <property type="match status" value="2"/>
</dbReference>
<evidence type="ECO:0000256" key="3">
    <source>
        <dbReference type="ARBA" id="ARBA00022737"/>
    </source>
</evidence>
<evidence type="ECO:0000313" key="12">
    <source>
        <dbReference type="Proteomes" id="UP001324115"/>
    </source>
</evidence>
<evidence type="ECO:0000259" key="10">
    <source>
        <dbReference type="Pfam" id="PF13962"/>
    </source>
</evidence>
<dbReference type="GO" id="GO:0005886">
    <property type="term" value="C:plasma membrane"/>
    <property type="evidence" value="ECO:0007669"/>
    <property type="project" value="TreeGrafter"/>
</dbReference>